<keyword evidence="8" id="KW-0804">Transcription</keyword>
<dbReference type="PROSITE" id="PS00028">
    <property type="entry name" value="ZINC_FINGER_C2H2_1"/>
    <property type="match status" value="1"/>
</dbReference>
<dbReference type="InParanoid" id="G4TCB4"/>
<comment type="caution">
    <text evidence="13">The sequence shown here is derived from an EMBL/GenBank/DDBJ whole genome shotgun (WGS) entry which is preliminary data.</text>
</comment>
<name>G4TCB4_SERID</name>
<sequence>MIPVNSRSSTLLTQSPTEASFAHALPPLSAAIPEFTPANRGRAVSDTEAHSRVGPSGRSSVHSSYHSFLDSAPLHPSLYPRLRSDSVDEQQQRRHVGRSPVHTVADDVQHPSPSARSHAHSIPPSSALSDVDTAQSHAWGGRRSMSGTSRSSMEYPPSSSSHEYTAHPYASSRQTGQYPALPHVATAPAVPGPYSSESSTHASPSRGHDRAPPSSFPHGVYPTTVSRPRSANSSEGDESKPGYGKYECEYCSKRFNRPSSLRIHINTHTGAKREHHPPRAGLRPHANVIRFPLSAQISQRFNVPFSTVDVALVSYLAIPVRPKHRPRSMPPSRRSGDHDLHGDSGRGSGGPSSLGSTSSRRQSHPQGRSNHHPARWIGSNGPENAGMEVDELDDDEDDEMETDAGGGSSESDGYPPRKSLQRSQSMKASIQYGRFPHSPTAP</sequence>
<feature type="region of interest" description="Disordered" evidence="11">
    <location>
        <begin position="84"/>
        <end position="243"/>
    </location>
</feature>
<keyword evidence="9" id="KW-0539">Nucleus</keyword>
<dbReference type="SMART" id="SM00355">
    <property type="entry name" value="ZnF_C2H2"/>
    <property type="match status" value="1"/>
</dbReference>
<dbReference type="SUPFAM" id="SSF57667">
    <property type="entry name" value="beta-beta-alpha zinc fingers"/>
    <property type="match status" value="1"/>
</dbReference>
<feature type="region of interest" description="Disordered" evidence="11">
    <location>
        <begin position="322"/>
        <end position="442"/>
    </location>
</feature>
<dbReference type="AlphaFoldDB" id="G4TCB4"/>
<organism evidence="13 14">
    <name type="scientific">Serendipita indica (strain DSM 11827)</name>
    <name type="common">Root endophyte fungus</name>
    <name type="synonym">Piriformospora indica</name>
    <dbReference type="NCBI Taxonomy" id="1109443"/>
    <lineage>
        <taxon>Eukaryota</taxon>
        <taxon>Fungi</taxon>
        <taxon>Dikarya</taxon>
        <taxon>Basidiomycota</taxon>
        <taxon>Agaricomycotina</taxon>
        <taxon>Agaricomycetes</taxon>
        <taxon>Sebacinales</taxon>
        <taxon>Serendipitaceae</taxon>
        <taxon>Serendipita</taxon>
    </lineage>
</organism>
<keyword evidence="7" id="KW-0805">Transcription regulation</keyword>
<comment type="similarity">
    <text evidence="2">Belongs to the krueppel C2H2-type zinc-finger protein family.</text>
</comment>
<dbReference type="STRING" id="1109443.G4TCB4"/>
<evidence type="ECO:0000256" key="5">
    <source>
        <dbReference type="ARBA" id="ARBA00022771"/>
    </source>
</evidence>
<evidence type="ECO:0000256" key="11">
    <source>
        <dbReference type="SAM" id="MobiDB-lite"/>
    </source>
</evidence>
<feature type="compositionally biased region" description="Low complexity" evidence="11">
    <location>
        <begin position="110"/>
        <end position="129"/>
    </location>
</feature>
<reference evidence="13 14" key="1">
    <citation type="journal article" date="2011" name="PLoS Pathog.">
        <title>Endophytic Life Strategies Decoded by Genome and Transcriptome Analyses of the Mutualistic Root Symbiont Piriformospora indica.</title>
        <authorList>
            <person name="Zuccaro A."/>
            <person name="Lahrmann U."/>
            <person name="Guldener U."/>
            <person name="Langen G."/>
            <person name="Pfiffi S."/>
            <person name="Biedenkopf D."/>
            <person name="Wong P."/>
            <person name="Samans B."/>
            <person name="Grimm C."/>
            <person name="Basiewicz M."/>
            <person name="Murat C."/>
            <person name="Martin F."/>
            <person name="Kogel K.H."/>
        </authorList>
    </citation>
    <scope>NUCLEOTIDE SEQUENCE [LARGE SCALE GENOMIC DNA]</scope>
    <source>
        <strain evidence="13 14">DSM 11827</strain>
    </source>
</reference>
<dbReference type="FunFam" id="3.30.160.60:FF:000193">
    <property type="entry name" value="Zinc finger protein 300"/>
    <property type="match status" value="1"/>
</dbReference>
<evidence type="ECO:0000256" key="3">
    <source>
        <dbReference type="ARBA" id="ARBA00022723"/>
    </source>
</evidence>
<feature type="compositionally biased region" description="Low complexity" evidence="11">
    <location>
        <begin position="52"/>
        <end position="64"/>
    </location>
</feature>
<keyword evidence="4" id="KW-0677">Repeat</keyword>
<dbReference type="Gene3D" id="3.30.160.60">
    <property type="entry name" value="Classic Zinc Finger"/>
    <property type="match status" value="1"/>
</dbReference>
<protein>
    <recommendedName>
        <fullName evidence="12">C2H2-type domain-containing protein</fullName>
    </recommendedName>
</protein>
<evidence type="ECO:0000256" key="10">
    <source>
        <dbReference type="PROSITE-ProRule" id="PRU00042"/>
    </source>
</evidence>
<keyword evidence="5 10" id="KW-0863">Zinc-finger</keyword>
<dbReference type="GO" id="GO:0008270">
    <property type="term" value="F:zinc ion binding"/>
    <property type="evidence" value="ECO:0007669"/>
    <property type="project" value="UniProtKB-KW"/>
</dbReference>
<evidence type="ECO:0000313" key="13">
    <source>
        <dbReference type="EMBL" id="CCA68950.1"/>
    </source>
</evidence>
<gene>
    <name evidence="13" type="ORF">PIIN_02810</name>
</gene>
<feature type="compositionally biased region" description="Basic and acidic residues" evidence="11">
    <location>
        <begin position="334"/>
        <end position="344"/>
    </location>
</feature>
<evidence type="ECO:0000259" key="12">
    <source>
        <dbReference type="PROSITE" id="PS50157"/>
    </source>
</evidence>
<dbReference type="EMBL" id="CAFZ01000043">
    <property type="protein sequence ID" value="CCA68950.1"/>
    <property type="molecule type" value="Genomic_DNA"/>
</dbReference>
<feature type="domain" description="C2H2-type" evidence="12">
    <location>
        <begin position="246"/>
        <end position="273"/>
    </location>
</feature>
<keyword evidence="3" id="KW-0479">Metal-binding</keyword>
<feature type="compositionally biased region" description="Acidic residues" evidence="11">
    <location>
        <begin position="388"/>
        <end position="402"/>
    </location>
</feature>
<keyword evidence="14" id="KW-1185">Reference proteome</keyword>
<evidence type="ECO:0000313" key="14">
    <source>
        <dbReference type="Proteomes" id="UP000007148"/>
    </source>
</evidence>
<feature type="compositionally biased region" description="Low complexity" evidence="11">
    <location>
        <begin position="141"/>
        <end position="163"/>
    </location>
</feature>
<dbReference type="HOGENOM" id="CLU_619807_0_0_1"/>
<dbReference type="Pfam" id="PF00096">
    <property type="entry name" value="zf-C2H2"/>
    <property type="match status" value="1"/>
</dbReference>
<evidence type="ECO:0000256" key="8">
    <source>
        <dbReference type="ARBA" id="ARBA00023163"/>
    </source>
</evidence>
<dbReference type="Proteomes" id="UP000007148">
    <property type="component" value="Unassembled WGS sequence"/>
</dbReference>
<evidence type="ECO:0000256" key="4">
    <source>
        <dbReference type="ARBA" id="ARBA00022737"/>
    </source>
</evidence>
<evidence type="ECO:0000256" key="2">
    <source>
        <dbReference type="ARBA" id="ARBA00006991"/>
    </source>
</evidence>
<evidence type="ECO:0000256" key="6">
    <source>
        <dbReference type="ARBA" id="ARBA00022833"/>
    </source>
</evidence>
<feature type="region of interest" description="Disordered" evidence="11">
    <location>
        <begin position="40"/>
        <end position="64"/>
    </location>
</feature>
<accession>G4TCB4</accession>
<proteinExistence type="inferred from homology"/>
<dbReference type="OrthoDB" id="6077919at2759"/>
<dbReference type="InterPro" id="IPR036236">
    <property type="entry name" value="Znf_C2H2_sf"/>
</dbReference>
<feature type="compositionally biased region" description="Polar residues" evidence="11">
    <location>
        <begin position="223"/>
        <end position="234"/>
    </location>
</feature>
<comment type="subcellular location">
    <subcellularLocation>
        <location evidence="1">Nucleus</location>
    </subcellularLocation>
</comment>
<dbReference type="PROSITE" id="PS50157">
    <property type="entry name" value="ZINC_FINGER_C2H2_2"/>
    <property type="match status" value="1"/>
</dbReference>
<evidence type="ECO:0000256" key="7">
    <source>
        <dbReference type="ARBA" id="ARBA00023015"/>
    </source>
</evidence>
<dbReference type="GO" id="GO:0005634">
    <property type="term" value="C:nucleus"/>
    <property type="evidence" value="ECO:0007669"/>
    <property type="project" value="UniProtKB-SubCell"/>
</dbReference>
<evidence type="ECO:0000256" key="9">
    <source>
        <dbReference type="ARBA" id="ARBA00023242"/>
    </source>
</evidence>
<keyword evidence="6" id="KW-0862">Zinc</keyword>
<evidence type="ECO:0000256" key="1">
    <source>
        <dbReference type="ARBA" id="ARBA00004123"/>
    </source>
</evidence>
<dbReference type="InterPro" id="IPR013087">
    <property type="entry name" value="Znf_C2H2_type"/>
</dbReference>